<dbReference type="InterPro" id="IPR001995">
    <property type="entry name" value="Peptidase_A2_cat"/>
</dbReference>
<dbReference type="AlphaFoldDB" id="A0AAW0MPY0"/>
<evidence type="ECO:0000313" key="6">
    <source>
        <dbReference type="EMBL" id="KAK7881236.1"/>
    </source>
</evidence>
<evidence type="ECO:0000256" key="1">
    <source>
        <dbReference type="ARBA" id="ARBA00010879"/>
    </source>
</evidence>
<comment type="similarity">
    <text evidence="1">Belongs to the beta type-B retroviral polymerase family. HERV class-II K(HML-2) pol subfamily.</text>
</comment>
<dbReference type="Gene3D" id="3.10.10.10">
    <property type="entry name" value="HIV Type 1 Reverse Transcriptase, subunit A, domain 1"/>
    <property type="match status" value="1"/>
</dbReference>
<dbReference type="Pfam" id="PF00078">
    <property type="entry name" value="RVT_1"/>
    <property type="match status" value="1"/>
</dbReference>
<dbReference type="InterPro" id="IPR000477">
    <property type="entry name" value="RT_dom"/>
</dbReference>
<dbReference type="InterPro" id="IPR021109">
    <property type="entry name" value="Peptidase_aspartic_dom_sf"/>
</dbReference>
<dbReference type="SUPFAM" id="SSF50630">
    <property type="entry name" value="Acid proteases"/>
    <property type="match status" value="1"/>
</dbReference>
<dbReference type="Gene3D" id="2.40.70.10">
    <property type="entry name" value="Acid Proteases"/>
    <property type="match status" value="1"/>
</dbReference>
<keyword evidence="3" id="KW-0378">Hydrolase</keyword>
<dbReference type="PANTHER" id="PTHR37984">
    <property type="entry name" value="PROTEIN CBG26694"/>
    <property type="match status" value="1"/>
</dbReference>
<dbReference type="PROSITE" id="PS50175">
    <property type="entry name" value="ASP_PROT_RETROV"/>
    <property type="match status" value="1"/>
</dbReference>
<proteinExistence type="inferred from homology"/>
<dbReference type="InterPro" id="IPR043502">
    <property type="entry name" value="DNA/RNA_pol_sf"/>
</dbReference>
<dbReference type="Gene3D" id="3.30.70.270">
    <property type="match status" value="1"/>
</dbReference>
<dbReference type="GO" id="GO:0004190">
    <property type="term" value="F:aspartic-type endopeptidase activity"/>
    <property type="evidence" value="ECO:0007669"/>
    <property type="project" value="InterPro"/>
</dbReference>
<dbReference type="PROSITE" id="PS50878">
    <property type="entry name" value="RT_POL"/>
    <property type="match status" value="1"/>
</dbReference>
<feature type="domain" description="Reverse transcriptase" evidence="5">
    <location>
        <begin position="316"/>
        <end position="493"/>
    </location>
</feature>
<comment type="caution">
    <text evidence="6">The sequence shown here is derived from an EMBL/GenBank/DDBJ whole genome shotgun (WGS) entry which is preliminary data.</text>
</comment>
<sequence length="539" mass="61206">MGKESEPIFSTFTFPEDVESYYEEVMKKFDEHFVPRRNTIHERACFHRRSQLQGESVEAFVRQLYKLAEHCDFGQTKDEQIRDRIVIGIADGEVSQKLQLEPDLTLEKAISIARQSELIKTQNASARATSVEATDRDSDEGSAWFLGAVAEDKDSEDRWYEDLQINGTSVTFRIDTGADVTVIPEETFLKLQQRPLLVKTKSTFTSPGGTLVCKGKFMTHCERHGEMYTFWIYVMSGPFTTNLLGRKTAIKMGLVRRVDGLESFDDVFGDIGLLKCEPVKIELRPDAKPYSITTPRRIPFPILPQVEEELKRMESLGIIEEVKEATDWCAPMVPVIKKNKKPRICVDMKKLNKAVKRERFILPNLEDIAPKLSGATVFSTVDASSGFWQIPLDESSRKLTTFITPVGRFCFRRLPFGITSAPEIFQQKMSSLLKDHAGTVVVMDDILVYGKDMKDHDQNLQTVMQTIRASGLKLNKDKCQFRKSEIHYFGHNIGKDGIKPDTEKVRAIAELPSPTNIGELRQRIGMINYLGNSSLTSRQ</sequence>
<evidence type="ECO:0000256" key="3">
    <source>
        <dbReference type="ARBA" id="ARBA00022801"/>
    </source>
</evidence>
<dbReference type="EMBL" id="JBBPFD010000022">
    <property type="protein sequence ID" value="KAK7881236.1"/>
    <property type="molecule type" value="Genomic_DNA"/>
</dbReference>
<reference evidence="7" key="1">
    <citation type="submission" date="2024-04" db="EMBL/GenBank/DDBJ databases">
        <title>Salinicola lusitanus LLJ914,a marine bacterium isolated from the Okinawa Trough.</title>
        <authorList>
            <person name="Li J."/>
        </authorList>
    </citation>
    <scope>NUCLEOTIDE SEQUENCE [LARGE SCALE GENOMIC DNA]</scope>
</reference>
<dbReference type="Proteomes" id="UP001460270">
    <property type="component" value="Unassembled WGS sequence"/>
</dbReference>
<dbReference type="PANTHER" id="PTHR37984:SF9">
    <property type="entry name" value="INTEGRASE CATALYTIC DOMAIN-CONTAINING PROTEIN"/>
    <property type="match status" value="1"/>
</dbReference>
<dbReference type="EC" id="3.1.26.4" evidence="2"/>
<dbReference type="GO" id="GO:0004523">
    <property type="term" value="F:RNA-DNA hybrid ribonuclease activity"/>
    <property type="evidence" value="ECO:0007669"/>
    <property type="project" value="UniProtKB-EC"/>
</dbReference>
<dbReference type="InterPro" id="IPR043128">
    <property type="entry name" value="Rev_trsase/Diguanyl_cyclase"/>
</dbReference>
<name>A0AAW0MPY0_9GOBI</name>
<dbReference type="GO" id="GO:0006508">
    <property type="term" value="P:proteolysis"/>
    <property type="evidence" value="ECO:0007669"/>
    <property type="project" value="InterPro"/>
</dbReference>
<dbReference type="InterPro" id="IPR050951">
    <property type="entry name" value="Retrovirus_Pol_polyprotein"/>
</dbReference>
<evidence type="ECO:0000313" key="7">
    <source>
        <dbReference type="Proteomes" id="UP001460270"/>
    </source>
</evidence>
<feature type="domain" description="Peptidase A2" evidence="4">
    <location>
        <begin position="170"/>
        <end position="248"/>
    </location>
</feature>
<keyword evidence="7" id="KW-1185">Reference proteome</keyword>
<gene>
    <name evidence="6" type="ORF">WMY93_029645</name>
</gene>
<dbReference type="SUPFAM" id="SSF56672">
    <property type="entry name" value="DNA/RNA polymerases"/>
    <property type="match status" value="1"/>
</dbReference>
<evidence type="ECO:0000259" key="5">
    <source>
        <dbReference type="PROSITE" id="PS50878"/>
    </source>
</evidence>
<dbReference type="CDD" id="cd01647">
    <property type="entry name" value="RT_LTR"/>
    <property type="match status" value="1"/>
</dbReference>
<accession>A0AAW0MPY0</accession>
<protein>
    <recommendedName>
        <fullName evidence="2">ribonuclease H</fullName>
        <ecNumber evidence="2">3.1.26.4</ecNumber>
    </recommendedName>
</protein>
<evidence type="ECO:0000256" key="2">
    <source>
        <dbReference type="ARBA" id="ARBA00012180"/>
    </source>
</evidence>
<evidence type="ECO:0000259" key="4">
    <source>
        <dbReference type="PROSITE" id="PS50175"/>
    </source>
</evidence>
<organism evidence="6 7">
    <name type="scientific">Mugilogobius chulae</name>
    <name type="common">yellowstripe goby</name>
    <dbReference type="NCBI Taxonomy" id="88201"/>
    <lineage>
        <taxon>Eukaryota</taxon>
        <taxon>Metazoa</taxon>
        <taxon>Chordata</taxon>
        <taxon>Craniata</taxon>
        <taxon>Vertebrata</taxon>
        <taxon>Euteleostomi</taxon>
        <taxon>Actinopterygii</taxon>
        <taxon>Neopterygii</taxon>
        <taxon>Teleostei</taxon>
        <taxon>Neoteleostei</taxon>
        <taxon>Acanthomorphata</taxon>
        <taxon>Gobiaria</taxon>
        <taxon>Gobiiformes</taxon>
        <taxon>Gobioidei</taxon>
        <taxon>Gobiidae</taxon>
        <taxon>Gobionellinae</taxon>
        <taxon>Mugilogobius</taxon>
    </lineage>
</organism>